<dbReference type="AlphaFoldDB" id="A0A5E4SBD0"/>
<keyword evidence="1" id="KW-0812">Transmembrane</keyword>
<evidence type="ECO:0000313" key="2">
    <source>
        <dbReference type="EMBL" id="VVD72072.1"/>
    </source>
</evidence>
<feature type="transmembrane region" description="Helical" evidence="1">
    <location>
        <begin position="17"/>
        <end position="39"/>
    </location>
</feature>
<keyword evidence="1" id="KW-0472">Membrane</keyword>
<gene>
    <name evidence="2" type="ORF">PAQ31011_00662</name>
</gene>
<accession>A0A5E4SBD0</accession>
<organism evidence="2 3">
    <name type="scientific">Pandoraea aquatica</name>
    <dbReference type="NCBI Taxonomy" id="2508290"/>
    <lineage>
        <taxon>Bacteria</taxon>
        <taxon>Pseudomonadati</taxon>
        <taxon>Pseudomonadota</taxon>
        <taxon>Betaproteobacteria</taxon>
        <taxon>Burkholderiales</taxon>
        <taxon>Burkholderiaceae</taxon>
        <taxon>Pandoraea</taxon>
    </lineage>
</organism>
<sequence>MDECKLSAAAGFMDTEITLAVVLAIGVVHSAAWGGLKVVCSRLSSLLRSDAAGCPSLSRLVPQSVQDLRPSSQPHFSRMATGS</sequence>
<proteinExistence type="predicted"/>
<dbReference type="Proteomes" id="UP000366819">
    <property type="component" value="Unassembled WGS sequence"/>
</dbReference>
<dbReference type="EMBL" id="CABPSN010000001">
    <property type="protein sequence ID" value="VVD72072.1"/>
    <property type="molecule type" value="Genomic_DNA"/>
</dbReference>
<keyword evidence="3" id="KW-1185">Reference proteome</keyword>
<keyword evidence="1" id="KW-1133">Transmembrane helix</keyword>
<evidence type="ECO:0000256" key="1">
    <source>
        <dbReference type="SAM" id="Phobius"/>
    </source>
</evidence>
<protein>
    <submittedName>
        <fullName evidence="2">Uncharacterized protein</fullName>
    </submittedName>
</protein>
<name>A0A5E4SBD0_9BURK</name>
<evidence type="ECO:0000313" key="3">
    <source>
        <dbReference type="Proteomes" id="UP000366819"/>
    </source>
</evidence>
<reference evidence="2 3" key="1">
    <citation type="submission" date="2019-08" db="EMBL/GenBank/DDBJ databases">
        <authorList>
            <person name="Peeters C."/>
        </authorList>
    </citation>
    <scope>NUCLEOTIDE SEQUENCE [LARGE SCALE GENOMIC DNA]</scope>
    <source>
        <strain evidence="2 3">LMG 31011</strain>
    </source>
</reference>